<gene>
    <name evidence="2" type="ORF">GCM10011316_15970</name>
</gene>
<comment type="caution">
    <text evidence="2">The sequence shown here is derived from an EMBL/GenBank/DDBJ whole genome shotgun (WGS) entry which is preliminary data.</text>
</comment>
<dbReference type="AlphaFoldDB" id="A0A916TH19"/>
<keyword evidence="3" id="KW-1185">Reference proteome</keyword>
<evidence type="ECO:0000313" key="3">
    <source>
        <dbReference type="Proteomes" id="UP000605148"/>
    </source>
</evidence>
<sequence>MTMPATSFFKRRIVPVLLYLIVFGVTAWALWSWFAPTAHVRYRLDVTLEVDGAPVTGSVVQEMTISAFPFDLFPDGGGSGRNVRGQALALDLPGRGTLFVAMTRYCTGTTEWGQCEGDYGYLVDQACGIKREQPNFAVYVRRFKRLDGSCPLTADQLPVMVRFDDENDQSSVHVVRPEHLAAAFGAGVRFINASVTFTGAPLTTGLRTRLPWLAKDPPPSYSVMIEDADGSQRPFVPQFYFERI</sequence>
<dbReference type="Proteomes" id="UP000605148">
    <property type="component" value="Unassembled WGS sequence"/>
</dbReference>
<evidence type="ECO:0000313" key="2">
    <source>
        <dbReference type="EMBL" id="GGB44766.1"/>
    </source>
</evidence>
<evidence type="ECO:0000256" key="1">
    <source>
        <dbReference type="SAM" id="Phobius"/>
    </source>
</evidence>
<keyword evidence="1" id="KW-1133">Transmembrane helix</keyword>
<feature type="transmembrane region" description="Helical" evidence="1">
    <location>
        <begin position="12"/>
        <end position="34"/>
    </location>
</feature>
<keyword evidence="1" id="KW-0472">Membrane</keyword>
<proteinExistence type="predicted"/>
<dbReference type="RefSeq" id="WP_150495679.1">
    <property type="nucleotide sequence ID" value="NZ_BMFA01000004.1"/>
</dbReference>
<dbReference type="EMBL" id="BMFA01000004">
    <property type="protein sequence ID" value="GGB44766.1"/>
    <property type="molecule type" value="Genomic_DNA"/>
</dbReference>
<reference evidence="2" key="1">
    <citation type="journal article" date="2014" name="Int. J. Syst. Evol. Microbiol.">
        <title>Complete genome sequence of Corynebacterium casei LMG S-19264T (=DSM 44701T), isolated from a smear-ripened cheese.</title>
        <authorList>
            <consortium name="US DOE Joint Genome Institute (JGI-PGF)"/>
            <person name="Walter F."/>
            <person name="Albersmeier A."/>
            <person name="Kalinowski J."/>
            <person name="Ruckert C."/>
        </authorList>
    </citation>
    <scope>NUCLEOTIDE SEQUENCE</scope>
    <source>
        <strain evidence="2">CGMCC 1.12426</strain>
    </source>
</reference>
<keyword evidence="1" id="KW-0812">Transmembrane</keyword>
<organism evidence="2 3">
    <name type="scientific">Roseibium aquae</name>
    <dbReference type="NCBI Taxonomy" id="1323746"/>
    <lineage>
        <taxon>Bacteria</taxon>
        <taxon>Pseudomonadati</taxon>
        <taxon>Pseudomonadota</taxon>
        <taxon>Alphaproteobacteria</taxon>
        <taxon>Hyphomicrobiales</taxon>
        <taxon>Stappiaceae</taxon>
        <taxon>Roseibium</taxon>
    </lineage>
</organism>
<name>A0A916TH19_9HYPH</name>
<reference evidence="2" key="2">
    <citation type="submission" date="2020-09" db="EMBL/GenBank/DDBJ databases">
        <authorList>
            <person name="Sun Q."/>
            <person name="Zhou Y."/>
        </authorList>
    </citation>
    <scope>NUCLEOTIDE SEQUENCE</scope>
    <source>
        <strain evidence="2">CGMCC 1.12426</strain>
    </source>
</reference>
<accession>A0A916TH19</accession>
<protein>
    <submittedName>
        <fullName evidence="2">Uncharacterized protein</fullName>
    </submittedName>
</protein>
<dbReference type="OrthoDB" id="7428686at2"/>